<reference evidence="2" key="1">
    <citation type="submission" date="2023-04" db="EMBL/GenBank/DDBJ databases">
        <title>Phytophthora fragariaefolia NBRC 109709.</title>
        <authorList>
            <person name="Ichikawa N."/>
            <person name="Sato H."/>
            <person name="Tonouchi N."/>
        </authorList>
    </citation>
    <scope>NUCLEOTIDE SEQUENCE</scope>
    <source>
        <strain evidence="2">NBRC 109709</strain>
    </source>
</reference>
<feature type="region of interest" description="Disordered" evidence="1">
    <location>
        <begin position="62"/>
        <end position="105"/>
    </location>
</feature>
<feature type="compositionally biased region" description="Polar residues" evidence="1">
    <location>
        <begin position="75"/>
        <end position="93"/>
    </location>
</feature>
<dbReference type="EMBL" id="BSXT01000886">
    <property type="protein sequence ID" value="GMF35707.1"/>
    <property type="molecule type" value="Genomic_DNA"/>
</dbReference>
<feature type="region of interest" description="Disordered" evidence="1">
    <location>
        <begin position="369"/>
        <end position="443"/>
    </location>
</feature>
<organism evidence="2 3">
    <name type="scientific">Phytophthora fragariaefolia</name>
    <dbReference type="NCBI Taxonomy" id="1490495"/>
    <lineage>
        <taxon>Eukaryota</taxon>
        <taxon>Sar</taxon>
        <taxon>Stramenopiles</taxon>
        <taxon>Oomycota</taxon>
        <taxon>Peronosporomycetes</taxon>
        <taxon>Peronosporales</taxon>
        <taxon>Peronosporaceae</taxon>
        <taxon>Phytophthora</taxon>
    </lineage>
</organism>
<proteinExistence type="predicted"/>
<dbReference type="Proteomes" id="UP001165121">
    <property type="component" value="Unassembled WGS sequence"/>
</dbReference>
<gene>
    <name evidence="2" type="ORF">Pfra01_000952600</name>
</gene>
<feature type="compositionally biased region" description="Low complexity" evidence="1">
    <location>
        <begin position="384"/>
        <end position="396"/>
    </location>
</feature>
<comment type="caution">
    <text evidence="2">The sequence shown here is derived from an EMBL/GenBank/DDBJ whole genome shotgun (WGS) entry which is preliminary data.</text>
</comment>
<feature type="compositionally biased region" description="Low complexity" evidence="1">
    <location>
        <begin position="481"/>
        <end position="491"/>
    </location>
</feature>
<feature type="region of interest" description="Disordered" evidence="1">
    <location>
        <begin position="320"/>
        <end position="344"/>
    </location>
</feature>
<accession>A0A9W7CM49</accession>
<evidence type="ECO:0000313" key="3">
    <source>
        <dbReference type="Proteomes" id="UP001165121"/>
    </source>
</evidence>
<protein>
    <submittedName>
        <fullName evidence="2">Unnamed protein product</fullName>
    </submittedName>
</protein>
<feature type="region of interest" description="Disordered" evidence="1">
    <location>
        <begin position="1"/>
        <end position="44"/>
    </location>
</feature>
<sequence length="586" mass="61360">MKGTGSVKTLPADVPSRSPRAGVTEASEPSSPPTASIGDVGGVASEPLLASDGAVLSSTLGAVPRSTADAPEGASSVSSVDSQPQGSVSSSGTPLVGTCAAADEPEASSAVLGADRFSSGRWEAIENIVTTGTDRTVQQVQGSSQSYLLALARLIVDLNRRPPLRINYESDRHLEAAESLSYVVDALSPVSRSPAPWEDEMSELQDDVASLEARLAASEASLCREVVIKAERLCNKALHVPNAALENLRRLRQDHADAALQLMPTNIALEPSSRATAALEQRCRRLDKSLADTHNQGWFRNAHSLRNLLEELRALQLAIPPPPAASESSEASAQTVSFSSAPSGGASDVSGSLTALAIYSSSSVTSGPIIPSALHKSKGKRLAKPSAKPRSSPSSPKTKRWLGRVSVDLKAWKTAPQTTSTAADRSESSQSVPPPPPATSASASLAPVSGITVSVGSNIVSFASVPNGSTPPFSPFPRQPASPASSTASTTFLRSTPMASSGPTPGTETSLPVKIDDEGDLGMIGLHLGLRVPLVECLRRRWLCVALKEAGCPNSDFVIYRYRLELVRLHRIFYGMVCDSPGEKKD</sequence>
<feature type="region of interest" description="Disordered" evidence="1">
    <location>
        <begin position="469"/>
        <end position="513"/>
    </location>
</feature>
<evidence type="ECO:0000256" key="1">
    <source>
        <dbReference type="SAM" id="MobiDB-lite"/>
    </source>
</evidence>
<feature type="compositionally biased region" description="Low complexity" evidence="1">
    <location>
        <begin position="24"/>
        <end position="36"/>
    </location>
</feature>
<dbReference type="AlphaFoldDB" id="A0A9W7CM49"/>
<name>A0A9W7CM49_9STRA</name>
<evidence type="ECO:0000313" key="2">
    <source>
        <dbReference type="EMBL" id="GMF35707.1"/>
    </source>
</evidence>
<keyword evidence="3" id="KW-1185">Reference proteome</keyword>
<feature type="compositionally biased region" description="Polar residues" evidence="1">
    <location>
        <begin position="492"/>
        <end position="510"/>
    </location>
</feature>